<evidence type="ECO:0000313" key="11">
    <source>
        <dbReference type="Proteomes" id="UP000006190"/>
    </source>
</evidence>
<evidence type="ECO:0000256" key="4">
    <source>
        <dbReference type="ARBA" id="ARBA00023315"/>
    </source>
</evidence>
<gene>
    <name evidence="10" type="ORF">HMPREF9708_00675</name>
</gene>
<evidence type="ECO:0000259" key="8">
    <source>
        <dbReference type="Pfam" id="PF00108"/>
    </source>
</evidence>
<evidence type="ECO:0000313" key="10">
    <source>
        <dbReference type="EMBL" id="EHR37496.1"/>
    </source>
</evidence>
<dbReference type="PROSITE" id="PS00098">
    <property type="entry name" value="THIOLASE_1"/>
    <property type="match status" value="1"/>
</dbReference>
<dbReference type="Pfam" id="PF02803">
    <property type="entry name" value="Thiolase_C"/>
    <property type="match status" value="1"/>
</dbReference>
<dbReference type="eggNOG" id="COG0183">
    <property type="taxonomic scope" value="Bacteria"/>
</dbReference>
<dbReference type="GO" id="GO:0003985">
    <property type="term" value="F:acetyl-CoA C-acetyltransferase activity"/>
    <property type="evidence" value="ECO:0007669"/>
    <property type="project" value="UniProtKB-EC"/>
</dbReference>
<feature type="active site" description="Proton acceptor" evidence="6">
    <location>
        <position position="381"/>
    </location>
</feature>
<keyword evidence="4 7" id="KW-0012">Acyltransferase</keyword>
<dbReference type="SUPFAM" id="SSF53901">
    <property type="entry name" value="Thiolase-like"/>
    <property type="match status" value="2"/>
</dbReference>
<dbReference type="PANTHER" id="PTHR18919">
    <property type="entry name" value="ACETYL-COA C-ACYLTRANSFERASE"/>
    <property type="match status" value="1"/>
</dbReference>
<dbReference type="HOGENOM" id="CLU_031026_0_0_9"/>
<evidence type="ECO:0000256" key="6">
    <source>
        <dbReference type="PIRSR" id="PIRSR000429-1"/>
    </source>
</evidence>
<feature type="domain" description="Thiolase C-terminal" evidence="9">
    <location>
        <begin position="273"/>
        <end position="393"/>
    </location>
</feature>
<feature type="domain" description="Thiolase N-terminal" evidence="8">
    <location>
        <begin position="6"/>
        <end position="264"/>
    </location>
</feature>
<dbReference type="AlphaFoldDB" id="H3NII6"/>
<feature type="active site" description="Proton acceptor" evidence="6">
    <location>
        <position position="351"/>
    </location>
</feature>
<dbReference type="InterPro" id="IPR020617">
    <property type="entry name" value="Thiolase_C"/>
</dbReference>
<evidence type="ECO:0000256" key="7">
    <source>
        <dbReference type="RuleBase" id="RU003557"/>
    </source>
</evidence>
<dbReference type="InterPro" id="IPR020610">
    <property type="entry name" value="Thiolase_AS"/>
</dbReference>
<dbReference type="InterPro" id="IPR016039">
    <property type="entry name" value="Thiolase-like"/>
</dbReference>
<sequence>MKKNEVVIVAGFRTAIGKFGGSLKDLSAVDLASQLVVKGLERDQINPEHIDEVIFGNVYSAGLGQNMARQIAIQSGIPQRVPATTINQVCGSGMKALMLGYQSILAGLNEVVLVGGSESMSNVPYLAKDHRWGSKLGDRTLVDGLLADGLMDAFGSYHMGMTAENIAERYHISRQDQDLYAVNSHNKAARAQAEGQFADEIIPIRLDTGKGEALVFDQDESIRHNQTLEQISRLKPVFKQDGTVTPANASPLNDGAAALVLMTRERAEALNLPILAQIAASAQVGVDPAIMGIGPIPASRLAVERAGLALADIDLIEANEAFACQALYVQNELGLDPGKVNVNGGAIALGHPIGCSGARIIVTLVHEMKRRQAKYGLATLCIGGGQGDAVVLQA</sequence>
<evidence type="ECO:0000256" key="5">
    <source>
        <dbReference type="ARBA" id="ARBA00030755"/>
    </source>
</evidence>
<dbReference type="OrthoDB" id="9764892at2"/>
<evidence type="ECO:0000256" key="2">
    <source>
        <dbReference type="ARBA" id="ARBA00012705"/>
    </source>
</evidence>
<evidence type="ECO:0000256" key="1">
    <source>
        <dbReference type="ARBA" id="ARBA00010982"/>
    </source>
</evidence>
<dbReference type="PIRSF" id="PIRSF000429">
    <property type="entry name" value="Ac-CoA_Ac_transf"/>
    <property type="match status" value="1"/>
</dbReference>
<dbReference type="PROSITE" id="PS00737">
    <property type="entry name" value="THIOLASE_2"/>
    <property type="match status" value="1"/>
</dbReference>
<name>H3NII6_9LACT</name>
<evidence type="ECO:0000259" key="9">
    <source>
        <dbReference type="Pfam" id="PF02803"/>
    </source>
</evidence>
<dbReference type="CDD" id="cd00751">
    <property type="entry name" value="thiolase"/>
    <property type="match status" value="1"/>
</dbReference>
<protein>
    <recommendedName>
        <fullName evidence="2">acetyl-CoA C-acetyltransferase</fullName>
        <ecNumber evidence="2">2.3.1.9</ecNumber>
    </recommendedName>
    <alternativeName>
        <fullName evidence="5">Acetoacetyl-CoA thiolase</fullName>
    </alternativeName>
</protein>
<dbReference type="Pfam" id="PF00108">
    <property type="entry name" value="Thiolase_N"/>
    <property type="match status" value="1"/>
</dbReference>
<dbReference type="Proteomes" id="UP000006190">
    <property type="component" value="Unassembled WGS sequence"/>
</dbReference>
<dbReference type="RefSeq" id="WP_006308702.1">
    <property type="nucleotide sequence ID" value="NZ_JH601133.1"/>
</dbReference>
<dbReference type="InterPro" id="IPR020616">
    <property type="entry name" value="Thiolase_N"/>
</dbReference>
<dbReference type="PATRIC" id="fig|883113.3.peg.676"/>
<keyword evidence="11" id="KW-1185">Reference proteome</keyword>
<dbReference type="PANTHER" id="PTHR18919:SF107">
    <property type="entry name" value="ACETYL-COA ACETYLTRANSFERASE, CYTOSOLIC"/>
    <property type="match status" value="1"/>
</dbReference>
<keyword evidence="3 7" id="KW-0808">Transferase</keyword>
<dbReference type="InterPro" id="IPR002155">
    <property type="entry name" value="Thiolase"/>
</dbReference>
<dbReference type="PROSITE" id="PS00099">
    <property type="entry name" value="THIOLASE_3"/>
    <property type="match status" value="1"/>
</dbReference>
<dbReference type="STRING" id="883113.HMPREF9708_00675"/>
<dbReference type="EMBL" id="AGEG01000006">
    <property type="protein sequence ID" value="EHR37496.1"/>
    <property type="molecule type" value="Genomic_DNA"/>
</dbReference>
<dbReference type="EC" id="2.3.1.9" evidence="2"/>
<evidence type="ECO:0000256" key="3">
    <source>
        <dbReference type="ARBA" id="ARBA00022679"/>
    </source>
</evidence>
<dbReference type="FunFam" id="3.40.47.10:FF:000010">
    <property type="entry name" value="Acetyl-CoA acetyltransferase (Thiolase)"/>
    <property type="match status" value="1"/>
</dbReference>
<dbReference type="NCBIfam" id="TIGR01930">
    <property type="entry name" value="AcCoA-C-Actrans"/>
    <property type="match status" value="1"/>
</dbReference>
<comment type="similarity">
    <text evidence="1 7">Belongs to the thiolase-like superfamily. Thiolase family.</text>
</comment>
<dbReference type="InterPro" id="IPR020615">
    <property type="entry name" value="Thiolase_acyl_enz_int_AS"/>
</dbReference>
<dbReference type="Gene3D" id="3.40.47.10">
    <property type="match status" value="2"/>
</dbReference>
<feature type="active site" description="Acyl-thioester intermediate" evidence="6">
    <location>
        <position position="90"/>
    </location>
</feature>
<proteinExistence type="inferred from homology"/>
<dbReference type="InterPro" id="IPR020613">
    <property type="entry name" value="Thiolase_CS"/>
</dbReference>
<comment type="caution">
    <text evidence="10">The sequence shown here is derived from an EMBL/GenBank/DDBJ whole genome shotgun (WGS) entry which is preliminary data.</text>
</comment>
<accession>H3NII6</accession>
<reference evidence="10 11" key="1">
    <citation type="submission" date="2012-01" db="EMBL/GenBank/DDBJ databases">
        <title>The Genome Sequence of Facklamia languida CCUG 37842.</title>
        <authorList>
            <consortium name="The Broad Institute Genome Sequencing Platform"/>
            <person name="Earl A."/>
            <person name="Ward D."/>
            <person name="Feldgarden M."/>
            <person name="Gevers D."/>
            <person name="Huys G."/>
            <person name="Young S.K."/>
            <person name="Zeng Q."/>
            <person name="Gargeya S."/>
            <person name="Fitzgerald M."/>
            <person name="Haas B."/>
            <person name="Abouelleil A."/>
            <person name="Alvarado L."/>
            <person name="Arachchi H.M."/>
            <person name="Berlin A."/>
            <person name="Chapman S.B."/>
            <person name="Gearin G."/>
            <person name="Goldberg J."/>
            <person name="Griggs A."/>
            <person name="Gujja S."/>
            <person name="Hansen M."/>
            <person name="Heiman D."/>
            <person name="Howarth C."/>
            <person name="Larimer J."/>
            <person name="Lui A."/>
            <person name="MacDonald P.J.P."/>
            <person name="McCowen C."/>
            <person name="Montmayeur A."/>
            <person name="Murphy C."/>
            <person name="Neiman D."/>
            <person name="Pearson M."/>
            <person name="Priest M."/>
            <person name="Roberts A."/>
            <person name="Saif S."/>
            <person name="Shea T."/>
            <person name="Sisk P."/>
            <person name="Stolte C."/>
            <person name="Sykes S."/>
            <person name="Wortman J."/>
            <person name="Nusbaum C."/>
            <person name="Birren B."/>
        </authorList>
    </citation>
    <scope>NUCLEOTIDE SEQUENCE [LARGE SCALE GENOMIC DNA]</scope>
    <source>
        <strain evidence="10 11">CCUG 37842</strain>
    </source>
</reference>
<organism evidence="10 11">
    <name type="scientific">Facklamia languida CCUG 37842</name>
    <dbReference type="NCBI Taxonomy" id="883113"/>
    <lineage>
        <taxon>Bacteria</taxon>
        <taxon>Bacillati</taxon>
        <taxon>Bacillota</taxon>
        <taxon>Bacilli</taxon>
        <taxon>Lactobacillales</taxon>
        <taxon>Aerococcaceae</taxon>
        <taxon>Facklamia</taxon>
    </lineage>
</organism>